<dbReference type="InterPro" id="IPR032284">
    <property type="entry name" value="RecQ_Zn-bd"/>
</dbReference>
<sequence length="349" mass="40415">MTATLTRDDARDIVTKIGLDFSHVEIIHDITFKQNELVYEVIKKKTSIEENLQGIITQIKSISGRAIVYCATQKDCYEIADLLRIKLEDIDGKVGVYHRGVPTGEKKCTVEKWKKQHIKVMVAINDFGLGINIPDVRLVVYYTMSQNLSNYIQETGKAGRNGSTAKYILLYARRDVRILYNIVAGKRESSLNDVVMENEEIRQVYLRECQKKIWEMIFFCETKFECRQSALTHYQNWKENNIPPSEPSCERCDACQLRAKETLITRDMKMSALRLLKVVEALKEFESDAITAKDVVDVFCKSKNTKLKYKELEIYQEERDTVKLTIDEANRLFNDLVIRGMVLTDIILR</sequence>
<evidence type="ECO:0000256" key="5">
    <source>
        <dbReference type="ARBA" id="ARBA00034808"/>
    </source>
</evidence>
<evidence type="ECO:0000313" key="8">
    <source>
        <dbReference type="Proteomes" id="UP000789831"/>
    </source>
</evidence>
<evidence type="ECO:0000259" key="6">
    <source>
        <dbReference type="PROSITE" id="PS51194"/>
    </source>
</evidence>
<dbReference type="Proteomes" id="UP000789831">
    <property type="component" value="Unassembled WGS sequence"/>
</dbReference>
<evidence type="ECO:0000256" key="2">
    <source>
        <dbReference type="ARBA" id="ARBA00023125"/>
    </source>
</evidence>
<proteinExistence type="inferred from homology"/>
<feature type="domain" description="Helicase C-terminal" evidence="6">
    <location>
        <begin position="51"/>
        <end position="202"/>
    </location>
</feature>
<dbReference type="InterPro" id="IPR027417">
    <property type="entry name" value="P-loop_NTPase"/>
</dbReference>
<dbReference type="Gene3D" id="3.40.50.300">
    <property type="entry name" value="P-loop containing nucleotide triphosphate hydrolases"/>
    <property type="match status" value="1"/>
</dbReference>
<dbReference type="EC" id="5.6.2.4" evidence="5"/>
<dbReference type="GO" id="GO:0000724">
    <property type="term" value="P:double-strand break repair via homologous recombination"/>
    <property type="evidence" value="ECO:0007669"/>
    <property type="project" value="TreeGrafter"/>
</dbReference>
<dbReference type="PANTHER" id="PTHR13710:SF105">
    <property type="entry name" value="ATP-DEPENDENT DNA HELICASE Q1"/>
    <property type="match status" value="1"/>
</dbReference>
<dbReference type="Gene3D" id="1.10.10.10">
    <property type="entry name" value="Winged helix-like DNA-binding domain superfamily/Winged helix DNA-binding domain"/>
    <property type="match status" value="1"/>
</dbReference>
<protein>
    <recommendedName>
        <fullName evidence="5">DNA 3'-5' helicase</fullName>
        <ecNumber evidence="5">5.6.2.4</ecNumber>
    </recommendedName>
</protein>
<dbReference type="GO" id="GO:0005694">
    <property type="term" value="C:chromosome"/>
    <property type="evidence" value="ECO:0007669"/>
    <property type="project" value="TreeGrafter"/>
</dbReference>
<dbReference type="PROSITE" id="PS51194">
    <property type="entry name" value="HELICASE_CTER"/>
    <property type="match status" value="1"/>
</dbReference>
<dbReference type="OrthoDB" id="10261556at2759"/>
<dbReference type="GO" id="GO:0043138">
    <property type="term" value="F:3'-5' DNA helicase activity"/>
    <property type="evidence" value="ECO:0007669"/>
    <property type="project" value="UniProtKB-EC"/>
</dbReference>
<evidence type="ECO:0000256" key="1">
    <source>
        <dbReference type="ARBA" id="ARBA00005446"/>
    </source>
</evidence>
<evidence type="ECO:0000256" key="4">
    <source>
        <dbReference type="ARBA" id="ARBA00034617"/>
    </source>
</evidence>
<name>A0A9N9E3E6_9GLOM</name>
<keyword evidence="8" id="KW-1185">Reference proteome</keyword>
<organism evidence="7 8">
    <name type="scientific">Ambispora gerdemannii</name>
    <dbReference type="NCBI Taxonomy" id="144530"/>
    <lineage>
        <taxon>Eukaryota</taxon>
        <taxon>Fungi</taxon>
        <taxon>Fungi incertae sedis</taxon>
        <taxon>Mucoromycota</taxon>
        <taxon>Glomeromycotina</taxon>
        <taxon>Glomeromycetes</taxon>
        <taxon>Archaeosporales</taxon>
        <taxon>Ambisporaceae</taxon>
        <taxon>Ambispora</taxon>
    </lineage>
</organism>
<keyword evidence="3" id="KW-0413">Isomerase</keyword>
<gene>
    <name evidence="7" type="ORF">AGERDE_LOCUS11641</name>
</gene>
<evidence type="ECO:0000313" key="7">
    <source>
        <dbReference type="EMBL" id="CAG8656979.1"/>
    </source>
</evidence>
<dbReference type="GO" id="GO:0009378">
    <property type="term" value="F:four-way junction helicase activity"/>
    <property type="evidence" value="ECO:0007669"/>
    <property type="project" value="TreeGrafter"/>
</dbReference>
<dbReference type="GO" id="GO:0005737">
    <property type="term" value="C:cytoplasm"/>
    <property type="evidence" value="ECO:0007669"/>
    <property type="project" value="TreeGrafter"/>
</dbReference>
<dbReference type="Pfam" id="PF00271">
    <property type="entry name" value="Helicase_C"/>
    <property type="match status" value="1"/>
</dbReference>
<dbReference type="SUPFAM" id="SSF52540">
    <property type="entry name" value="P-loop containing nucleoside triphosphate hydrolases"/>
    <property type="match status" value="1"/>
</dbReference>
<dbReference type="AlphaFoldDB" id="A0A9N9E3E6"/>
<accession>A0A9N9E3E6</accession>
<dbReference type="Pfam" id="PF16124">
    <property type="entry name" value="RecQ_Zn_bind"/>
    <property type="match status" value="1"/>
</dbReference>
<keyword evidence="2" id="KW-0238">DNA-binding</keyword>
<comment type="catalytic activity">
    <reaction evidence="4">
        <text>Couples ATP hydrolysis with the unwinding of duplex DNA by translocating in the 3'-5' direction.</text>
        <dbReference type="EC" id="5.6.2.4"/>
    </reaction>
</comment>
<dbReference type="InterPro" id="IPR036388">
    <property type="entry name" value="WH-like_DNA-bd_sf"/>
</dbReference>
<dbReference type="EMBL" id="CAJVPL010005328">
    <property type="protein sequence ID" value="CAG8656979.1"/>
    <property type="molecule type" value="Genomic_DNA"/>
</dbReference>
<evidence type="ECO:0000256" key="3">
    <source>
        <dbReference type="ARBA" id="ARBA00023235"/>
    </source>
</evidence>
<comment type="similarity">
    <text evidence="1">Belongs to the helicase family. RecQ subfamily.</text>
</comment>
<dbReference type="InterPro" id="IPR001650">
    <property type="entry name" value="Helicase_C-like"/>
</dbReference>
<dbReference type="GO" id="GO:0003677">
    <property type="term" value="F:DNA binding"/>
    <property type="evidence" value="ECO:0007669"/>
    <property type="project" value="UniProtKB-KW"/>
</dbReference>
<comment type="caution">
    <text evidence="7">The sequence shown here is derived from an EMBL/GenBank/DDBJ whole genome shotgun (WGS) entry which is preliminary data.</text>
</comment>
<dbReference type="SMART" id="SM00490">
    <property type="entry name" value="HELICc"/>
    <property type="match status" value="1"/>
</dbReference>
<reference evidence="7" key="1">
    <citation type="submission" date="2021-06" db="EMBL/GenBank/DDBJ databases">
        <authorList>
            <person name="Kallberg Y."/>
            <person name="Tangrot J."/>
            <person name="Rosling A."/>
        </authorList>
    </citation>
    <scope>NUCLEOTIDE SEQUENCE</scope>
    <source>
        <strain evidence="7">MT106</strain>
    </source>
</reference>
<dbReference type="PANTHER" id="PTHR13710">
    <property type="entry name" value="DNA HELICASE RECQ FAMILY MEMBER"/>
    <property type="match status" value="1"/>
</dbReference>